<dbReference type="InterPro" id="IPR001723">
    <property type="entry name" value="Nuclear_hrmn_rcpt"/>
</dbReference>
<evidence type="ECO:0000259" key="10">
    <source>
        <dbReference type="PROSITE" id="PS51030"/>
    </source>
</evidence>
<feature type="domain" description="NR LBD" evidence="11">
    <location>
        <begin position="119"/>
        <end position="379"/>
    </location>
</feature>
<dbReference type="GO" id="GO:0048384">
    <property type="term" value="P:retinoic acid receptor signaling pathway"/>
    <property type="evidence" value="ECO:0007669"/>
    <property type="project" value="TreeGrafter"/>
</dbReference>
<comment type="similarity">
    <text evidence="1">Belongs to the nuclear hormone receptor family. NR1 subfamily.</text>
</comment>
<dbReference type="PANTHER" id="PTHR24082:SF330">
    <property type="entry name" value="THYROID HORMONE RECEPTOR BETA"/>
    <property type="match status" value="1"/>
</dbReference>
<dbReference type="GO" id="GO:0008270">
    <property type="term" value="F:zinc ion binding"/>
    <property type="evidence" value="ECO:0007669"/>
    <property type="project" value="UniProtKB-KW"/>
</dbReference>
<dbReference type="GO" id="GO:0030154">
    <property type="term" value="P:cell differentiation"/>
    <property type="evidence" value="ECO:0007669"/>
    <property type="project" value="TreeGrafter"/>
</dbReference>
<dbReference type="AlphaFoldDB" id="A0AAD4NB45"/>
<dbReference type="PRINTS" id="PR00047">
    <property type="entry name" value="STROIDFINGER"/>
</dbReference>
<evidence type="ECO:0000256" key="8">
    <source>
        <dbReference type="ARBA" id="ARBA00023170"/>
    </source>
</evidence>
<dbReference type="InterPro" id="IPR001728">
    <property type="entry name" value="ThyrH_rcpt"/>
</dbReference>
<keyword evidence="9" id="KW-0539">Nucleus</keyword>
<dbReference type="InterPro" id="IPR000536">
    <property type="entry name" value="Nucl_hrmn_rcpt_lig-bd"/>
</dbReference>
<dbReference type="Pfam" id="PF00105">
    <property type="entry name" value="zf-C4"/>
    <property type="match status" value="1"/>
</dbReference>
<evidence type="ECO:0000313" key="13">
    <source>
        <dbReference type="Proteomes" id="UP001201812"/>
    </source>
</evidence>
<keyword evidence="8" id="KW-0675">Receptor</keyword>
<comment type="caution">
    <text evidence="12">The sequence shown here is derived from an EMBL/GenBank/DDBJ whole genome shotgun (WGS) entry which is preliminary data.</text>
</comment>
<keyword evidence="7" id="KW-0804">Transcription</keyword>
<evidence type="ECO:0000256" key="4">
    <source>
        <dbReference type="ARBA" id="ARBA00022833"/>
    </source>
</evidence>
<dbReference type="PROSITE" id="PS51843">
    <property type="entry name" value="NR_LBD"/>
    <property type="match status" value="1"/>
</dbReference>
<dbReference type="InterPro" id="IPR013088">
    <property type="entry name" value="Znf_NHR/GATA"/>
</dbReference>
<dbReference type="GO" id="GO:0045944">
    <property type="term" value="P:positive regulation of transcription by RNA polymerase II"/>
    <property type="evidence" value="ECO:0007669"/>
    <property type="project" value="TreeGrafter"/>
</dbReference>
<evidence type="ECO:0000256" key="7">
    <source>
        <dbReference type="ARBA" id="ARBA00023163"/>
    </source>
</evidence>
<dbReference type="CDD" id="cd06961">
    <property type="entry name" value="NR_DBD_TR"/>
    <property type="match status" value="1"/>
</dbReference>
<dbReference type="SMART" id="SM00399">
    <property type="entry name" value="ZnF_C4"/>
    <property type="match status" value="1"/>
</dbReference>
<protein>
    <submittedName>
        <fullName evidence="12">Zinc finger, c4 type (Two domains) domain-containing protein</fullName>
    </submittedName>
</protein>
<dbReference type="SUPFAM" id="SSF57716">
    <property type="entry name" value="Glucocorticoid receptor-like (DNA-binding domain)"/>
    <property type="match status" value="1"/>
</dbReference>
<evidence type="ECO:0000256" key="5">
    <source>
        <dbReference type="ARBA" id="ARBA00023015"/>
    </source>
</evidence>
<dbReference type="GO" id="GO:0000122">
    <property type="term" value="P:negative regulation of transcription by RNA polymerase II"/>
    <property type="evidence" value="ECO:0007669"/>
    <property type="project" value="TreeGrafter"/>
</dbReference>
<dbReference type="InterPro" id="IPR001628">
    <property type="entry name" value="Znf_hrmn_rcpt"/>
</dbReference>
<evidence type="ECO:0000313" key="12">
    <source>
        <dbReference type="EMBL" id="KAI1720275.1"/>
    </source>
</evidence>
<dbReference type="Gene3D" id="3.30.50.10">
    <property type="entry name" value="Erythroid Transcription Factor GATA-1, subunit A"/>
    <property type="match status" value="1"/>
</dbReference>
<keyword evidence="13" id="KW-1185">Reference proteome</keyword>
<evidence type="ECO:0000256" key="6">
    <source>
        <dbReference type="ARBA" id="ARBA00023125"/>
    </source>
</evidence>
<dbReference type="PRINTS" id="PR00546">
    <property type="entry name" value="THYROIDHORMR"/>
</dbReference>
<evidence type="ECO:0000259" key="11">
    <source>
        <dbReference type="PROSITE" id="PS51843"/>
    </source>
</evidence>
<evidence type="ECO:0000256" key="3">
    <source>
        <dbReference type="ARBA" id="ARBA00022771"/>
    </source>
</evidence>
<reference evidence="12" key="1">
    <citation type="submission" date="2022-01" db="EMBL/GenBank/DDBJ databases">
        <title>Genome Sequence Resource for Two Populations of Ditylenchus destructor, the Migratory Endoparasitic Phytonematode.</title>
        <authorList>
            <person name="Zhang H."/>
            <person name="Lin R."/>
            <person name="Xie B."/>
        </authorList>
    </citation>
    <scope>NUCLEOTIDE SEQUENCE</scope>
    <source>
        <strain evidence="12">BazhouSP</strain>
    </source>
</reference>
<keyword evidence="6" id="KW-0238">DNA-binding</keyword>
<evidence type="ECO:0000256" key="1">
    <source>
        <dbReference type="ARBA" id="ARBA00008092"/>
    </source>
</evidence>
<dbReference type="PROSITE" id="PS51030">
    <property type="entry name" value="NUCLEAR_REC_DBD_2"/>
    <property type="match status" value="1"/>
</dbReference>
<proteinExistence type="inferred from homology"/>
<evidence type="ECO:0000256" key="9">
    <source>
        <dbReference type="ARBA" id="ARBA00023242"/>
    </source>
</evidence>
<dbReference type="GO" id="GO:0004879">
    <property type="term" value="F:nuclear receptor activity"/>
    <property type="evidence" value="ECO:0007669"/>
    <property type="project" value="InterPro"/>
</dbReference>
<dbReference type="Gene3D" id="1.10.565.10">
    <property type="entry name" value="Retinoid X Receptor"/>
    <property type="match status" value="1"/>
</dbReference>
<keyword evidence="2" id="KW-0479">Metal-binding</keyword>
<keyword evidence="3" id="KW-0863">Zinc-finger</keyword>
<dbReference type="GO" id="GO:0000978">
    <property type="term" value="F:RNA polymerase II cis-regulatory region sequence-specific DNA binding"/>
    <property type="evidence" value="ECO:0007669"/>
    <property type="project" value="TreeGrafter"/>
</dbReference>
<dbReference type="InterPro" id="IPR035500">
    <property type="entry name" value="NHR-like_dom_sf"/>
</dbReference>
<dbReference type="EMBL" id="JAKKPZ010000006">
    <property type="protein sequence ID" value="KAI1720275.1"/>
    <property type="molecule type" value="Genomic_DNA"/>
</dbReference>
<dbReference type="SUPFAM" id="SSF48508">
    <property type="entry name" value="Nuclear receptor ligand-binding domain"/>
    <property type="match status" value="1"/>
</dbReference>
<name>A0AAD4NB45_9BILA</name>
<keyword evidence="5" id="KW-0805">Transcription regulation</keyword>
<accession>A0AAD4NB45</accession>
<organism evidence="12 13">
    <name type="scientific">Ditylenchus destructor</name>
    <dbReference type="NCBI Taxonomy" id="166010"/>
    <lineage>
        <taxon>Eukaryota</taxon>
        <taxon>Metazoa</taxon>
        <taxon>Ecdysozoa</taxon>
        <taxon>Nematoda</taxon>
        <taxon>Chromadorea</taxon>
        <taxon>Rhabditida</taxon>
        <taxon>Tylenchina</taxon>
        <taxon>Tylenchomorpha</taxon>
        <taxon>Sphaerularioidea</taxon>
        <taxon>Anguinidae</taxon>
        <taxon>Anguininae</taxon>
        <taxon>Ditylenchus</taxon>
    </lineage>
</organism>
<dbReference type="InterPro" id="IPR050234">
    <property type="entry name" value="Nuclear_hormone_rcpt_NR1"/>
</dbReference>
<dbReference type="GO" id="GO:0090575">
    <property type="term" value="C:RNA polymerase II transcription regulator complex"/>
    <property type="evidence" value="ECO:0007669"/>
    <property type="project" value="TreeGrafter"/>
</dbReference>
<dbReference type="Proteomes" id="UP001201812">
    <property type="component" value="Unassembled WGS sequence"/>
</dbReference>
<dbReference type="Pfam" id="PF00104">
    <property type="entry name" value="Hormone_recep"/>
    <property type="match status" value="1"/>
</dbReference>
<dbReference type="PROSITE" id="PS00031">
    <property type="entry name" value="NUCLEAR_REC_DBD_1"/>
    <property type="match status" value="1"/>
</dbReference>
<dbReference type="PANTHER" id="PTHR24082">
    <property type="entry name" value="NUCLEAR HORMONE RECEPTOR"/>
    <property type="match status" value="1"/>
</dbReference>
<evidence type="ECO:0000256" key="2">
    <source>
        <dbReference type="ARBA" id="ARBA00022723"/>
    </source>
</evidence>
<feature type="domain" description="Nuclear receptor" evidence="10">
    <location>
        <begin position="25"/>
        <end position="100"/>
    </location>
</feature>
<dbReference type="PRINTS" id="PR00398">
    <property type="entry name" value="STRDHORMONER"/>
</dbReference>
<sequence>MSPSPVHMRARSRAAPYMPSYLQQGQKCVVCNDDATGLHYRAITCEGCKGFFRRVCQRRLQFSCKEGEKCEINKETRNVCQHCRLLKCVANGMSPELVLNEFDRCAKRKLIEQNRRRRQIEQVHSKLRRRSQPVSPEIVDQALIKSLTREYCANVDVPLVMESDFQFLDPSEQFNALLKEILRRTYSFATSIDLFRTLSSFEQECLLVKNRAWLEIQFLRTIHQIDTVERALLTAPPPSKIKSPNSDSSIQSRIKLAELVIEPAALSQDMLILAEAFQEFNLDNAQLAVLSAIFIFQPEFLPGNAEVASLNSTLWTCLQSLVEQNTAGGDTPERMAHWPKLHIKLAHLRATARRYFSAFFERTNSDKLGNPLSFRAEFR</sequence>
<keyword evidence="4" id="KW-0862">Zinc</keyword>
<gene>
    <name evidence="12" type="ORF">DdX_05660</name>
</gene>